<dbReference type="Pfam" id="PF12848">
    <property type="entry name" value="ABC_tran_Xtn"/>
    <property type="match status" value="1"/>
</dbReference>
<dbReference type="GO" id="GO:0005524">
    <property type="term" value="F:ATP binding"/>
    <property type="evidence" value="ECO:0007669"/>
    <property type="project" value="UniProtKB-KW"/>
</dbReference>
<accession>B1YLT0</accession>
<evidence type="ECO:0000313" key="6">
    <source>
        <dbReference type="Proteomes" id="UP000001681"/>
    </source>
</evidence>
<name>B1YLT0_EXIS2</name>
<reference evidence="5 6" key="2">
    <citation type="journal article" date="2008" name="BMC Genomics">
        <title>Architecture of thermal adaptation in an Exiguobacterium sibiricum strain isolated from 3 million year old permafrost: a genome and transcriptome approach.</title>
        <authorList>
            <person name="Rodrigues D.F."/>
            <person name="Ivanova N."/>
            <person name="He Z."/>
            <person name="Huebner M."/>
            <person name="Zhou J."/>
            <person name="Tiedje J.M."/>
        </authorList>
    </citation>
    <scope>NUCLEOTIDE SEQUENCE [LARGE SCALE GENOMIC DNA]</scope>
    <source>
        <strain evidence="6">DSM 17290 / CIP 109462 / JCM 13490 / 255-15</strain>
    </source>
</reference>
<dbReference type="KEGG" id="esi:Exig_0933"/>
<dbReference type="InterPro" id="IPR003593">
    <property type="entry name" value="AAA+_ATPase"/>
</dbReference>
<dbReference type="InterPro" id="IPR017871">
    <property type="entry name" value="ABC_transporter-like_CS"/>
</dbReference>
<feature type="domain" description="ABC transporter" evidence="4">
    <location>
        <begin position="4"/>
        <end position="257"/>
    </location>
</feature>
<feature type="coiled-coil region" evidence="3">
    <location>
        <begin position="566"/>
        <end position="616"/>
    </location>
</feature>
<keyword evidence="3" id="KW-0175">Coiled coil</keyword>
<keyword evidence="6" id="KW-1185">Reference proteome</keyword>
<evidence type="ECO:0000313" key="5">
    <source>
        <dbReference type="EMBL" id="ACB60413.1"/>
    </source>
</evidence>
<dbReference type="InterPro" id="IPR027417">
    <property type="entry name" value="P-loop_NTPase"/>
</dbReference>
<keyword evidence="2" id="KW-0067">ATP-binding</keyword>
<dbReference type="InterPro" id="IPR051309">
    <property type="entry name" value="ABCF_ATPase"/>
</dbReference>
<evidence type="ECO:0000256" key="1">
    <source>
        <dbReference type="ARBA" id="ARBA00022741"/>
    </source>
</evidence>
<reference evidence="6" key="3">
    <citation type="submission" date="2008-04" db="EMBL/GenBank/DDBJ databases">
        <title>Complete sequence of chromosome of Exiguobacterium sibiricum 255-15.</title>
        <authorList>
            <consortium name="US DOE Joint Genome Institute"/>
            <person name="Copeland A."/>
            <person name="Lucas S."/>
            <person name="Lapidus A."/>
            <person name="Glavina del Rio T."/>
            <person name="Dalin E."/>
            <person name="Tice H."/>
            <person name="Bruce D."/>
            <person name="Goodwin L."/>
            <person name="Pitluck S."/>
            <person name="Kiss H."/>
            <person name="Chertkov O."/>
            <person name="Monk C."/>
            <person name="Brettin T."/>
            <person name="Detter J.C."/>
            <person name="Han C."/>
            <person name="Kuske C.R."/>
            <person name="Schmutz J."/>
            <person name="Larimer F."/>
            <person name="Land M."/>
            <person name="Hauser L."/>
            <person name="Kyrpides N."/>
            <person name="Mikhailova N."/>
            <person name="Vishnivetskaya T."/>
            <person name="Rodrigues D.F."/>
            <person name="Gilichinsky D."/>
            <person name="Tiedje J."/>
            <person name="Richardson P."/>
        </authorList>
    </citation>
    <scope>NUCLEOTIDE SEQUENCE [LARGE SCALE GENOMIC DNA]</scope>
    <source>
        <strain evidence="6">DSM 17290 / CIP 109462 / JCM 13490 / 255-15</strain>
    </source>
</reference>
<keyword evidence="1" id="KW-0547">Nucleotide-binding</keyword>
<dbReference type="PANTHER" id="PTHR42855:SF2">
    <property type="entry name" value="DRUG RESISTANCE ABC TRANSPORTER,ATP-BINDING PROTEIN"/>
    <property type="match status" value="1"/>
</dbReference>
<dbReference type="NCBIfam" id="NF000355">
    <property type="entry name" value="ribo_prot_ABC_F"/>
    <property type="match status" value="1"/>
</dbReference>
<dbReference type="PROSITE" id="PS50893">
    <property type="entry name" value="ABC_TRANSPORTER_2"/>
    <property type="match status" value="2"/>
</dbReference>
<evidence type="ECO:0000256" key="2">
    <source>
        <dbReference type="ARBA" id="ARBA00022840"/>
    </source>
</evidence>
<sequence length="621" mass="70617">MMICDIQHLSKQFGGDDILTDVSLFIQSHDRIGLIGRNGSGKTTFLRLLARLDSPDAGTIYQKSGLSIGYLEQLPVYDHHMTGLDVLWTAFASLLDLRQSLHQLEQEMATKTDQLESLLVQYTKVTEAFERQGGYLLESKVDRMINGLRLHPLLNRPFNQLSGGEQTKICLGRMLLSEPDLLILDEPTNHLDLEAVEWLESFLAHYAGAVLLVSHDRVFLDTVVTSIAELEDGEVRLYQGNYTYYMMEKERLLLEQFHAYQEQQKKIKQMKDAIRRLRQWANEASPPSEKLFRKAKSMERALERIERIKRPKLEAETPDLIFTAQGKTSRTVYRLEDVGVSFTESPLFHSLTVDIVAKDRLAIVGANGSGKTTLLQLLLGHIQPTSGLISQGPSVKIGYLSQHIDFPDDQRLIDVFRSNIVCDEGTARKRLAQFLFFGPRVFLPVTALSGGERMRLMLSILVNSELNVLILDEPTNHLDIESRDALEEALESFNGTLIAVSHDRYFLNRLFTKTLWLGQTPTLYHGPYAYAVSKRTVASPSAEPKQLSLNKKSPQPTPSMIPMQTSRQLEETIQQAEQELFLLESQLEQTSDYERLMKLSTSREELVQKIDELYEQFLAVE</sequence>
<feature type="coiled-coil region" evidence="3">
    <location>
        <begin position="94"/>
        <end position="121"/>
    </location>
</feature>
<dbReference type="PANTHER" id="PTHR42855">
    <property type="entry name" value="ABC TRANSPORTER ATP-BINDING SUBUNIT"/>
    <property type="match status" value="1"/>
</dbReference>
<dbReference type="STRING" id="262543.Exig_0933"/>
<dbReference type="CDD" id="cd03221">
    <property type="entry name" value="ABCF_EF-3"/>
    <property type="match status" value="2"/>
</dbReference>
<protein>
    <submittedName>
        <fullName evidence="5">ABC transporter related</fullName>
    </submittedName>
</protein>
<dbReference type="SMART" id="SM00382">
    <property type="entry name" value="AAA"/>
    <property type="match status" value="2"/>
</dbReference>
<reference evidence="5 6" key="1">
    <citation type="journal article" date="2006" name="Extremophiles">
        <title>Characterization of Exiguobacterium isolates from the Siberian permafrost. Description of Exiguobacterium sibiricum sp. nov.</title>
        <authorList>
            <person name="Rodrigues D.F."/>
            <person name="Goris J."/>
            <person name="Vishnivetskaya T."/>
            <person name="Gilichinsky D."/>
            <person name="Thomashow M.F."/>
            <person name="Tiedje J.M."/>
        </authorList>
    </citation>
    <scope>NUCLEOTIDE SEQUENCE [LARGE SCALE GENOMIC DNA]</scope>
    <source>
        <strain evidence="6">DSM 17290 / CIP 109462 / JCM 13490 / 255-15</strain>
    </source>
</reference>
<dbReference type="FunFam" id="3.40.50.300:FF:000011">
    <property type="entry name" value="Putative ABC transporter ATP-binding component"/>
    <property type="match status" value="1"/>
</dbReference>
<dbReference type="SUPFAM" id="SSF52540">
    <property type="entry name" value="P-loop containing nucleoside triphosphate hydrolases"/>
    <property type="match status" value="2"/>
</dbReference>
<dbReference type="OrthoDB" id="9762369at2"/>
<dbReference type="Proteomes" id="UP000001681">
    <property type="component" value="Chromosome"/>
</dbReference>
<dbReference type="eggNOG" id="COG0488">
    <property type="taxonomic scope" value="Bacteria"/>
</dbReference>
<organism evidence="5 6">
    <name type="scientific">Exiguobacterium sibiricum (strain DSM 17290 / CCUG 55495 / CIP 109462 / JCM 13490 / 255-15)</name>
    <dbReference type="NCBI Taxonomy" id="262543"/>
    <lineage>
        <taxon>Bacteria</taxon>
        <taxon>Bacillati</taxon>
        <taxon>Bacillota</taxon>
        <taxon>Bacilli</taxon>
        <taxon>Bacillales</taxon>
        <taxon>Bacillales Family XII. Incertae Sedis</taxon>
        <taxon>Exiguobacterium</taxon>
    </lineage>
</organism>
<gene>
    <name evidence="5" type="ordered locus">Exig_0933</name>
</gene>
<dbReference type="PROSITE" id="PS00211">
    <property type="entry name" value="ABC_TRANSPORTER_1"/>
    <property type="match status" value="2"/>
</dbReference>
<dbReference type="GO" id="GO:0016887">
    <property type="term" value="F:ATP hydrolysis activity"/>
    <property type="evidence" value="ECO:0007669"/>
    <property type="project" value="InterPro"/>
</dbReference>
<dbReference type="InterPro" id="IPR032781">
    <property type="entry name" value="ABC_tran_Xtn"/>
</dbReference>
<evidence type="ECO:0000256" key="3">
    <source>
        <dbReference type="SAM" id="Coils"/>
    </source>
</evidence>
<dbReference type="Gene3D" id="3.40.50.300">
    <property type="entry name" value="P-loop containing nucleotide triphosphate hydrolases"/>
    <property type="match status" value="2"/>
</dbReference>
<feature type="coiled-coil region" evidence="3">
    <location>
        <begin position="260"/>
        <end position="308"/>
    </location>
</feature>
<dbReference type="InterPro" id="IPR003439">
    <property type="entry name" value="ABC_transporter-like_ATP-bd"/>
</dbReference>
<dbReference type="EMBL" id="CP001022">
    <property type="protein sequence ID" value="ACB60413.1"/>
    <property type="molecule type" value="Genomic_DNA"/>
</dbReference>
<proteinExistence type="predicted"/>
<evidence type="ECO:0000259" key="4">
    <source>
        <dbReference type="PROSITE" id="PS50893"/>
    </source>
</evidence>
<dbReference type="RefSeq" id="WP_012369837.1">
    <property type="nucleotide sequence ID" value="NC_010556.1"/>
</dbReference>
<dbReference type="HOGENOM" id="CLU_000604_36_0_9"/>
<dbReference type="AlphaFoldDB" id="B1YLT0"/>
<feature type="domain" description="ABC transporter" evidence="4">
    <location>
        <begin position="333"/>
        <end position="544"/>
    </location>
</feature>
<dbReference type="Pfam" id="PF00005">
    <property type="entry name" value="ABC_tran"/>
    <property type="match status" value="2"/>
</dbReference>